<reference evidence="3 4" key="1">
    <citation type="submission" date="2013-03" db="EMBL/GenBank/DDBJ databases">
        <title>The Genome Sequence of Enterococcus columbae ATCC_51263 (PacBio/Illumina hybrid assembly).</title>
        <authorList>
            <consortium name="The Broad Institute Genomics Platform"/>
            <consortium name="The Broad Institute Genome Sequencing Center for Infectious Disease"/>
            <person name="Earl A."/>
            <person name="Russ C."/>
            <person name="Gilmore M."/>
            <person name="Surin D."/>
            <person name="Walker B."/>
            <person name="Young S."/>
            <person name="Zeng Q."/>
            <person name="Gargeya S."/>
            <person name="Fitzgerald M."/>
            <person name="Haas B."/>
            <person name="Abouelleil A."/>
            <person name="Allen A.W."/>
            <person name="Alvarado L."/>
            <person name="Arachchi H.M."/>
            <person name="Berlin A.M."/>
            <person name="Chapman S.B."/>
            <person name="Gainer-Dewar J."/>
            <person name="Goldberg J."/>
            <person name="Griggs A."/>
            <person name="Gujja S."/>
            <person name="Hansen M."/>
            <person name="Howarth C."/>
            <person name="Imamovic A."/>
            <person name="Ireland A."/>
            <person name="Larimer J."/>
            <person name="McCowan C."/>
            <person name="Murphy C."/>
            <person name="Pearson M."/>
            <person name="Poon T.W."/>
            <person name="Priest M."/>
            <person name="Roberts A."/>
            <person name="Saif S."/>
            <person name="Shea T."/>
            <person name="Sisk P."/>
            <person name="Sykes S."/>
            <person name="Wortman J."/>
            <person name="Nusbaum C."/>
            <person name="Birren B."/>
        </authorList>
    </citation>
    <scope>NUCLEOTIDE SEQUENCE [LARGE SCALE GENOMIC DNA]</scope>
    <source>
        <strain evidence="3 4">ATCC 51263</strain>
    </source>
</reference>
<dbReference type="eggNOG" id="COG2814">
    <property type="taxonomic scope" value="Bacteria"/>
</dbReference>
<evidence type="ECO:0000313" key="4">
    <source>
        <dbReference type="Proteomes" id="UP000014113"/>
    </source>
</evidence>
<dbReference type="Proteomes" id="UP000014113">
    <property type="component" value="Unassembled WGS sequence"/>
</dbReference>
<keyword evidence="2" id="KW-0812">Transmembrane</keyword>
<dbReference type="Pfam" id="PF07690">
    <property type="entry name" value="MFS_1"/>
    <property type="match status" value="1"/>
</dbReference>
<dbReference type="RefSeq" id="WP_016182984.1">
    <property type="nucleotide sequence ID" value="NZ_JXKI01000022.1"/>
</dbReference>
<dbReference type="GO" id="GO:0005886">
    <property type="term" value="C:plasma membrane"/>
    <property type="evidence" value="ECO:0007669"/>
    <property type="project" value="UniProtKB-SubCell"/>
</dbReference>
<keyword evidence="2" id="KW-0472">Membrane</keyword>
<gene>
    <name evidence="3" type="ORF">I568_00382</name>
</gene>
<dbReference type="PATRIC" id="fig|1121865.3.peg.811"/>
<dbReference type="InterPro" id="IPR036259">
    <property type="entry name" value="MFS_trans_sf"/>
</dbReference>
<dbReference type="InterPro" id="IPR053160">
    <property type="entry name" value="MFS_DHA3_Transporter"/>
</dbReference>
<feature type="transmembrane region" description="Helical" evidence="2">
    <location>
        <begin position="215"/>
        <end position="236"/>
    </location>
</feature>
<dbReference type="PANTHER" id="PTHR23530:SF1">
    <property type="entry name" value="PERMEASE, MAJOR FACILITATOR SUPERFAMILY-RELATED"/>
    <property type="match status" value="1"/>
</dbReference>
<feature type="transmembrane region" description="Helical" evidence="2">
    <location>
        <begin position="67"/>
        <end position="88"/>
    </location>
</feature>
<feature type="transmembrane region" description="Helical" evidence="2">
    <location>
        <begin position="248"/>
        <end position="270"/>
    </location>
</feature>
<feature type="transmembrane region" description="Helical" evidence="2">
    <location>
        <begin position="12"/>
        <end position="31"/>
    </location>
</feature>
<feature type="transmembrane region" description="Helical" evidence="2">
    <location>
        <begin position="164"/>
        <end position="183"/>
    </location>
</feature>
<accession>S0KU10</accession>
<dbReference type="STRING" id="1121865.OMW_00822"/>
<feature type="transmembrane region" description="Helical" evidence="2">
    <location>
        <begin position="277"/>
        <end position="295"/>
    </location>
</feature>
<comment type="subcellular location">
    <subcellularLocation>
        <location evidence="1">Cell membrane</location>
        <topology evidence="1">Multi-pass membrane protein</topology>
    </subcellularLocation>
</comment>
<dbReference type="Gene3D" id="1.20.1250.20">
    <property type="entry name" value="MFS general substrate transporter like domains"/>
    <property type="match status" value="1"/>
</dbReference>
<dbReference type="EMBL" id="ASWJ01000003">
    <property type="protein sequence ID" value="EOW87338.1"/>
    <property type="molecule type" value="Genomic_DNA"/>
</dbReference>
<feature type="transmembrane region" description="Helical" evidence="2">
    <location>
        <begin position="360"/>
        <end position="380"/>
    </location>
</feature>
<dbReference type="OrthoDB" id="9816124at2"/>
<dbReference type="InterPro" id="IPR011701">
    <property type="entry name" value="MFS"/>
</dbReference>
<proteinExistence type="predicted"/>
<feature type="transmembrane region" description="Helical" evidence="2">
    <location>
        <begin position="331"/>
        <end position="354"/>
    </location>
</feature>
<evidence type="ECO:0000256" key="1">
    <source>
        <dbReference type="ARBA" id="ARBA00004651"/>
    </source>
</evidence>
<organism evidence="3 4">
    <name type="scientific">Enterococcus columbae DSM 7374 = ATCC 51263</name>
    <dbReference type="NCBI Taxonomy" id="1121865"/>
    <lineage>
        <taxon>Bacteria</taxon>
        <taxon>Bacillati</taxon>
        <taxon>Bacillota</taxon>
        <taxon>Bacilli</taxon>
        <taxon>Lactobacillales</taxon>
        <taxon>Enterococcaceae</taxon>
        <taxon>Enterococcus</taxon>
    </lineage>
</organism>
<feature type="transmembrane region" description="Helical" evidence="2">
    <location>
        <begin position="301"/>
        <end position="319"/>
    </location>
</feature>
<evidence type="ECO:0000313" key="3">
    <source>
        <dbReference type="EMBL" id="EOW87338.1"/>
    </source>
</evidence>
<name>S0KU10_9ENTE</name>
<protein>
    <recommendedName>
        <fullName evidence="5">Major facilitator superfamily (MFS) profile domain-containing protein</fullName>
    </recommendedName>
</protein>
<dbReference type="GO" id="GO:0022857">
    <property type="term" value="F:transmembrane transporter activity"/>
    <property type="evidence" value="ECO:0007669"/>
    <property type="project" value="InterPro"/>
</dbReference>
<dbReference type="SUPFAM" id="SSF103473">
    <property type="entry name" value="MFS general substrate transporter"/>
    <property type="match status" value="1"/>
</dbReference>
<comment type="caution">
    <text evidence="3">The sequence shown here is derived from an EMBL/GenBank/DDBJ whole genome shotgun (WGS) entry which is preliminary data.</text>
</comment>
<evidence type="ECO:0000256" key="2">
    <source>
        <dbReference type="SAM" id="Phobius"/>
    </source>
</evidence>
<keyword evidence="2" id="KW-1133">Transmembrane helix</keyword>
<dbReference type="PANTHER" id="PTHR23530">
    <property type="entry name" value="TRANSPORT PROTEIN-RELATED"/>
    <property type="match status" value="1"/>
</dbReference>
<keyword evidence="4" id="KW-1185">Reference proteome</keyword>
<sequence length="397" mass="45329">MRKQSFKWNIPILGGIEFFSFFGITSFWLLFLSQQGMTLWEIGILESIFHLTSLLSEVPSGILADRFTYKNNLLLGRIASIISAGLMIVSQGNFWLYALGMIFSAWGYNFDSGTSQALLFETAKEIGLENRYLKLTSLLNGILEATRTLGMVVAGFFVHGGLIYTYYIQLVLSLLSIVGIACLKEPTIKMANDNKQSSWQILQMVYRLFRQQTKLFRQMLVIQLLLTIISMYYFYYQNQLPNLKSWQISGIMLFSSIVNLLSITLSNLIGKRYQSSLILWVMLFLSGGLFLMTALQQDWLYALIFLITDGLVVLFYPIYETELQNQFVSEVRATMLSVYTMLGSLAMIFLFPLMGWLIDYFGFNQSFVGLGSLLLAMAIWMRCSKNKRNGANPKIVK</sequence>
<evidence type="ECO:0008006" key="5">
    <source>
        <dbReference type="Google" id="ProtNLM"/>
    </source>
</evidence>
<dbReference type="AlphaFoldDB" id="S0KU10"/>